<proteinExistence type="predicted"/>
<dbReference type="Proteomes" id="UP000232631">
    <property type="component" value="Chromosome"/>
</dbReference>
<evidence type="ECO:0000313" key="2">
    <source>
        <dbReference type="Proteomes" id="UP000232631"/>
    </source>
</evidence>
<keyword evidence="2" id="KW-1185">Reference proteome</keyword>
<gene>
    <name evidence="1" type="ORF">BK009_08925</name>
</gene>
<dbReference type="EMBL" id="CP017768">
    <property type="protein sequence ID" value="AUB61504.1"/>
    <property type="molecule type" value="Genomic_DNA"/>
</dbReference>
<dbReference type="KEGG" id="msub:BK009_08925"/>
<protein>
    <submittedName>
        <fullName evidence="1">Uncharacterized protein</fullName>
    </submittedName>
</protein>
<evidence type="ECO:0000313" key="1">
    <source>
        <dbReference type="EMBL" id="AUB61504.1"/>
    </source>
</evidence>
<organism evidence="1 2">
    <name type="scientific">Methanobacterium subterraneum</name>
    <dbReference type="NCBI Taxonomy" id="59277"/>
    <lineage>
        <taxon>Archaea</taxon>
        <taxon>Methanobacteriati</taxon>
        <taxon>Methanobacteriota</taxon>
        <taxon>Methanomada group</taxon>
        <taxon>Methanobacteria</taxon>
        <taxon>Methanobacteriales</taxon>
        <taxon>Methanobacteriaceae</taxon>
        <taxon>Methanobacterium</taxon>
    </lineage>
</organism>
<sequence length="81" mass="9367">MIDDYLIAYKTYYKLLKTDVTLYKAKPEILKELGLEVTSQNSQDGYLICDNCKGYYKLQPGESPYDFSDKCECGGKLIYKK</sequence>
<accession>A0A2H4VTS0</accession>
<name>A0A2H4VTS0_9EURY</name>
<reference evidence="1 2" key="1">
    <citation type="submission" date="2016-10" db="EMBL/GenBank/DDBJ databases">
        <title>Comparative genomics between deep and shallow subseafloor isolates.</title>
        <authorList>
            <person name="Ishii S."/>
            <person name="Miller J.R."/>
            <person name="Sutton G."/>
            <person name="Suzuki S."/>
            <person name="Methe B."/>
            <person name="Inagaki F."/>
            <person name="Imachi H."/>
        </authorList>
    </citation>
    <scope>NUCLEOTIDE SEQUENCE [LARGE SCALE GENOMIC DNA]</scope>
    <source>
        <strain evidence="1 2">A8p</strain>
    </source>
</reference>
<dbReference type="AlphaFoldDB" id="A0A2H4VTS0"/>